<organism evidence="7 8">
    <name type="scientific">Aspergillus pseudotamarii</name>
    <dbReference type="NCBI Taxonomy" id="132259"/>
    <lineage>
        <taxon>Eukaryota</taxon>
        <taxon>Fungi</taxon>
        <taxon>Dikarya</taxon>
        <taxon>Ascomycota</taxon>
        <taxon>Pezizomycotina</taxon>
        <taxon>Eurotiomycetes</taxon>
        <taxon>Eurotiomycetidae</taxon>
        <taxon>Eurotiales</taxon>
        <taxon>Aspergillaceae</taxon>
        <taxon>Aspergillus</taxon>
        <taxon>Aspergillus subgen. Circumdati</taxon>
    </lineage>
</organism>
<evidence type="ECO:0000256" key="2">
    <source>
        <dbReference type="ARBA" id="ARBA00022833"/>
    </source>
</evidence>
<keyword evidence="8" id="KW-1185">Reference proteome</keyword>
<evidence type="ECO:0008006" key="9">
    <source>
        <dbReference type="Google" id="ProtNLM"/>
    </source>
</evidence>
<dbReference type="Proteomes" id="UP000325672">
    <property type="component" value="Unassembled WGS sequence"/>
</dbReference>
<keyword evidence="2" id="KW-0862">Zinc</keyword>
<dbReference type="GO" id="GO:0003677">
    <property type="term" value="F:DNA binding"/>
    <property type="evidence" value="ECO:0007669"/>
    <property type="project" value="UniProtKB-KW"/>
</dbReference>
<dbReference type="Pfam" id="PF11951">
    <property type="entry name" value="Fungal_trans_2"/>
    <property type="match status" value="1"/>
</dbReference>
<keyword evidence="6" id="KW-0539">Nucleus</keyword>
<keyword evidence="5" id="KW-0804">Transcription</keyword>
<evidence type="ECO:0000313" key="7">
    <source>
        <dbReference type="EMBL" id="KAE8139961.1"/>
    </source>
</evidence>
<evidence type="ECO:0000256" key="1">
    <source>
        <dbReference type="ARBA" id="ARBA00022723"/>
    </source>
</evidence>
<evidence type="ECO:0000256" key="3">
    <source>
        <dbReference type="ARBA" id="ARBA00023015"/>
    </source>
</evidence>
<dbReference type="GeneID" id="43643520"/>
<evidence type="ECO:0000256" key="4">
    <source>
        <dbReference type="ARBA" id="ARBA00023125"/>
    </source>
</evidence>
<dbReference type="PANTHER" id="PTHR36206:SF16">
    <property type="entry name" value="TRANSCRIPTION FACTOR DOMAIN-CONTAINING PROTEIN-RELATED"/>
    <property type="match status" value="1"/>
</dbReference>
<accession>A0A5N6T144</accession>
<dbReference type="InterPro" id="IPR052360">
    <property type="entry name" value="Transcr_Regulatory_Proteins"/>
</dbReference>
<evidence type="ECO:0000256" key="5">
    <source>
        <dbReference type="ARBA" id="ARBA00023163"/>
    </source>
</evidence>
<dbReference type="EMBL" id="ML743563">
    <property type="protein sequence ID" value="KAE8139961.1"/>
    <property type="molecule type" value="Genomic_DNA"/>
</dbReference>
<keyword evidence="3" id="KW-0805">Transcription regulation</keyword>
<name>A0A5N6T144_ASPPS</name>
<keyword evidence="1" id="KW-0479">Metal-binding</keyword>
<dbReference type="AlphaFoldDB" id="A0A5N6T144"/>
<protein>
    <recommendedName>
        <fullName evidence="9">Fungal-specific transcription factor domain-containing protein</fullName>
    </recommendedName>
</protein>
<dbReference type="InterPro" id="IPR021858">
    <property type="entry name" value="Fun_TF"/>
</dbReference>
<gene>
    <name evidence="7" type="ORF">BDV38DRAFT_280430</name>
</gene>
<evidence type="ECO:0000313" key="8">
    <source>
        <dbReference type="Proteomes" id="UP000325672"/>
    </source>
</evidence>
<keyword evidence="4" id="KW-0238">DNA-binding</keyword>
<dbReference type="OrthoDB" id="3172332at2759"/>
<dbReference type="RefSeq" id="XP_031916024.1">
    <property type="nucleotide sequence ID" value="XM_032059310.1"/>
</dbReference>
<reference evidence="7 8" key="1">
    <citation type="submission" date="2019-04" db="EMBL/GenBank/DDBJ databases">
        <title>Friends and foes A comparative genomics study of 23 Aspergillus species from section Flavi.</title>
        <authorList>
            <consortium name="DOE Joint Genome Institute"/>
            <person name="Kjaerbolling I."/>
            <person name="Vesth T."/>
            <person name="Frisvad J.C."/>
            <person name="Nybo J.L."/>
            <person name="Theobald S."/>
            <person name="Kildgaard S."/>
            <person name="Isbrandt T."/>
            <person name="Kuo A."/>
            <person name="Sato A."/>
            <person name="Lyhne E.K."/>
            <person name="Kogle M.E."/>
            <person name="Wiebenga A."/>
            <person name="Kun R.S."/>
            <person name="Lubbers R.J."/>
            <person name="Makela M.R."/>
            <person name="Barry K."/>
            <person name="Chovatia M."/>
            <person name="Clum A."/>
            <person name="Daum C."/>
            <person name="Haridas S."/>
            <person name="He G."/>
            <person name="LaButti K."/>
            <person name="Lipzen A."/>
            <person name="Mondo S."/>
            <person name="Riley R."/>
            <person name="Salamov A."/>
            <person name="Simmons B.A."/>
            <person name="Magnuson J.K."/>
            <person name="Henrissat B."/>
            <person name="Mortensen U.H."/>
            <person name="Larsen T.O."/>
            <person name="Devries R.P."/>
            <person name="Grigoriev I.V."/>
            <person name="Machida M."/>
            <person name="Baker S.E."/>
            <person name="Andersen M.R."/>
        </authorList>
    </citation>
    <scope>NUCLEOTIDE SEQUENCE [LARGE SCALE GENOMIC DNA]</scope>
    <source>
        <strain evidence="7 8">CBS 117625</strain>
    </source>
</reference>
<proteinExistence type="predicted"/>
<dbReference type="GO" id="GO:0046872">
    <property type="term" value="F:metal ion binding"/>
    <property type="evidence" value="ECO:0007669"/>
    <property type="project" value="UniProtKB-KW"/>
</dbReference>
<dbReference type="PANTHER" id="PTHR36206">
    <property type="entry name" value="ASPERCRYPTIN BIOSYNTHESIS CLUSTER-SPECIFIC TRANSCRIPTION REGULATOR ATNN-RELATED"/>
    <property type="match status" value="1"/>
</dbReference>
<evidence type="ECO:0000256" key="6">
    <source>
        <dbReference type="ARBA" id="ARBA00023242"/>
    </source>
</evidence>
<sequence length="405" mass="46099">MTSDDRRCYSYFQFHVAPEIASFTSVLWQKLVLQMTEAEPAVLHAVIGLSAISQSVSAACKAQKHAISLKYDPWRQFGLEQLGRSFALLSRRHSSHDPQLVQVTLMCCLIFIVCDLLQHQYNHAFNHLQNGIQILSELGYGRVLIPQVSVEQELVAAFQQLETQSTPFRGQQPVLWLPKEKSATHPSSKRSSPGLQLTFESLRSSVLKFTTDLVFLPEGQSATQYEAEYLTLLERGNQFIKEVDSHYARVYPHLSQEERKHADLMRIHTSGEGLVLKCCFPTGTLEPHAEHFRSHLSLIETFLHRFPERPGMTMDEAVLPSLVLVAFGSPDLDVRWRAIDVLLAWPHLEGPWDSRAIARKAIENTPEYVPGCVEIETVRVRKPISQKRFTMILQEFFHEIGDVKS</sequence>